<dbReference type="GO" id="GO:0020037">
    <property type="term" value="F:heme binding"/>
    <property type="evidence" value="ECO:0007669"/>
    <property type="project" value="InterPro"/>
</dbReference>
<dbReference type="Pfam" id="PF00034">
    <property type="entry name" value="Cytochrom_C"/>
    <property type="match status" value="1"/>
</dbReference>
<comment type="caution">
    <text evidence="6">The sequence shown here is derived from an EMBL/GenBank/DDBJ whole genome shotgun (WGS) entry which is preliminary data.</text>
</comment>
<reference evidence="6 7" key="1">
    <citation type="submission" date="2017-12" db="EMBL/GenBank/DDBJ databases">
        <title>The genome sequence of Caulobacter sp. 410.</title>
        <authorList>
            <person name="Gao J."/>
            <person name="Mao X."/>
            <person name="Sun J."/>
        </authorList>
    </citation>
    <scope>NUCLEOTIDE SEQUENCE [LARGE SCALE GENOMIC DNA]</scope>
    <source>
        <strain evidence="6 7">410</strain>
    </source>
</reference>
<dbReference type="GO" id="GO:0046872">
    <property type="term" value="F:metal ion binding"/>
    <property type="evidence" value="ECO:0007669"/>
    <property type="project" value="UniProtKB-KW"/>
</dbReference>
<dbReference type="AlphaFoldDB" id="A0A2N5DRE6"/>
<dbReference type="Gene3D" id="1.10.760.10">
    <property type="entry name" value="Cytochrome c-like domain"/>
    <property type="match status" value="1"/>
</dbReference>
<evidence type="ECO:0000313" key="6">
    <source>
        <dbReference type="EMBL" id="PLR28623.1"/>
    </source>
</evidence>
<evidence type="ECO:0000259" key="5">
    <source>
        <dbReference type="PROSITE" id="PS51007"/>
    </source>
</evidence>
<feature type="domain" description="Cytochrome c" evidence="5">
    <location>
        <begin position="34"/>
        <end position="125"/>
    </location>
</feature>
<evidence type="ECO:0000256" key="1">
    <source>
        <dbReference type="ARBA" id="ARBA00022617"/>
    </source>
</evidence>
<dbReference type="PROSITE" id="PS51257">
    <property type="entry name" value="PROKAR_LIPOPROTEIN"/>
    <property type="match status" value="1"/>
</dbReference>
<dbReference type="GO" id="GO:0009055">
    <property type="term" value="F:electron transfer activity"/>
    <property type="evidence" value="ECO:0007669"/>
    <property type="project" value="InterPro"/>
</dbReference>
<proteinExistence type="predicted"/>
<dbReference type="EMBL" id="PJRS01000007">
    <property type="protein sequence ID" value="PLR28623.1"/>
    <property type="molecule type" value="Genomic_DNA"/>
</dbReference>
<dbReference type="RefSeq" id="WP_101716341.1">
    <property type="nucleotide sequence ID" value="NZ_PJRS01000007.1"/>
</dbReference>
<protein>
    <submittedName>
        <fullName evidence="6">Cytochrome C</fullName>
    </submittedName>
</protein>
<keyword evidence="1 4" id="KW-0349">Heme</keyword>
<evidence type="ECO:0000313" key="7">
    <source>
        <dbReference type="Proteomes" id="UP000234479"/>
    </source>
</evidence>
<dbReference type="SUPFAM" id="SSF46626">
    <property type="entry name" value="Cytochrome c"/>
    <property type="match status" value="1"/>
</dbReference>
<evidence type="ECO:0000256" key="3">
    <source>
        <dbReference type="ARBA" id="ARBA00023004"/>
    </source>
</evidence>
<evidence type="ECO:0000256" key="2">
    <source>
        <dbReference type="ARBA" id="ARBA00022723"/>
    </source>
</evidence>
<gene>
    <name evidence="6" type="ORF">SGCZBJ_01860</name>
</gene>
<dbReference type="OrthoDB" id="7363829at2"/>
<dbReference type="InterPro" id="IPR036909">
    <property type="entry name" value="Cyt_c-like_dom_sf"/>
</dbReference>
<dbReference type="Proteomes" id="UP000234479">
    <property type="component" value="Unassembled WGS sequence"/>
</dbReference>
<dbReference type="InterPro" id="IPR009056">
    <property type="entry name" value="Cyt_c-like_dom"/>
</dbReference>
<keyword evidence="3 4" id="KW-0408">Iron</keyword>
<accession>A0A2N5DRE6</accession>
<name>A0A2N5DRE6_9CAUL</name>
<sequence length="142" mass="15148">MSRWTGLIVLVLVGVVACAQQRTPPPSPPQQSVAGIPSGMSLAKRLCGACHAVGEIDSPMADAPPFASLYQRYPAGCLEVVLSEGMLDPAHPNEEGPPRRHPRMPMAVLADDQRADLMAYLRGLDPRLTPVEPHCPKAPPAL</sequence>
<keyword evidence="2 4" id="KW-0479">Metal-binding</keyword>
<evidence type="ECO:0000256" key="4">
    <source>
        <dbReference type="PROSITE-ProRule" id="PRU00433"/>
    </source>
</evidence>
<dbReference type="PROSITE" id="PS51007">
    <property type="entry name" value="CYTC"/>
    <property type="match status" value="1"/>
</dbReference>
<organism evidence="6 7">
    <name type="scientific">Caulobacter zeae</name>
    <dbReference type="NCBI Taxonomy" id="2055137"/>
    <lineage>
        <taxon>Bacteria</taxon>
        <taxon>Pseudomonadati</taxon>
        <taxon>Pseudomonadota</taxon>
        <taxon>Alphaproteobacteria</taxon>
        <taxon>Caulobacterales</taxon>
        <taxon>Caulobacteraceae</taxon>
        <taxon>Caulobacter</taxon>
    </lineage>
</organism>
<keyword evidence="7" id="KW-1185">Reference proteome</keyword>